<proteinExistence type="predicted"/>
<comment type="caution">
    <text evidence="2">The sequence shown here is derived from an EMBL/GenBank/DDBJ whole genome shotgun (WGS) entry which is preliminary data.</text>
</comment>
<sequence length="88" mass="9549">MNRTTAGPHGPGAGNASGHRREPRPRAADAFDKVRAILLGANRLGIFDGNPMEGVVAPQHDPARIAWSRFRRSPAEKSASHSQWPTEQ</sequence>
<dbReference type="Proteomes" id="UP000253507">
    <property type="component" value="Unassembled WGS sequence"/>
</dbReference>
<dbReference type="OrthoDB" id="1822491at2"/>
<evidence type="ECO:0000313" key="2">
    <source>
        <dbReference type="EMBL" id="RCG13881.1"/>
    </source>
</evidence>
<dbReference type="RefSeq" id="WP_114018971.1">
    <property type="nucleotide sequence ID" value="NZ_QOIM01000046.1"/>
</dbReference>
<accession>A0A367E795</accession>
<gene>
    <name evidence="2" type="ORF">DQ392_30725</name>
</gene>
<evidence type="ECO:0000256" key="1">
    <source>
        <dbReference type="SAM" id="MobiDB-lite"/>
    </source>
</evidence>
<name>A0A367E795_9ACTN</name>
<evidence type="ECO:0000313" key="3">
    <source>
        <dbReference type="Proteomes" id="UP000253507"/>
    </source>
</evidence>
<dbReference type="AlphaFoldDB" id="A0A367E795"/>
<keyword evidence="3" id="KW-1185">Reference proteome</keyword>
<dbReference type="EMBL" id="QOIM01000046">
    <property type="protein sequence ID" value="RCG13881.1"/>
    <property type="molecule type" value="Genomic_DNA"/>
</dbReference>
<feature type="region of interest" description="Disordered" evidence="1">
    <location>
        <begin position="68"/>
        <end position="88"/>
    </location>
</feature>
<organism evidence="2 3">
    <name type="scientific">Streptomyces reniochalinae</name>
    <dbReference type="NCBI Taxonomy" id="2250578"/>
    <lineage>
        <taxon>Bacteria</taxon>
        <taxon>Bacillati</taxon>
        <taxon>Actinomycetota</taxon>
        <taxon>Actinomycetes</taxon>
        <taxon>Kitasatosporales</taxon>
        <taxon>Streptomycetaceae</taxon>
        <taxon>Streptomyces</taxon>
    </lineage>
</organism>
<reference evidence="2 3" key="1">
    <citation type="submission" date="2018-06" db="EMBL/GenBank/DDBJ databases">
        <title>Streptomyces reniochalinae sp. nov. and Streptomyces diacarnus sp. nov. from marine sponges.</title>
        <authorList>
            <person name="Li L."/>
        </authorList>
    </citation>
    <scope>NUCLEOTIDE SEQUENCE [LARGE SCALE GENOMIC DNA]</scope>
    <source>
        <strain evidence="2 3">LHW50302</strain>
    </source>
</reference>
<protein>
    <submittedName>
        <fullName evidence="2">Uncharacterized protein</fullName>
    </submittedName>
</protein>
<feature type="region of interest" description="Disordered" evidence="1">
    <location>
        <begin position="1"/>
        <end position="29"/>
    </location>
</feature>